<accession>A0A1F5EJ63</accession>
<evidence type="ECO:0000313" key="2">
    <source>
        <dbReference type="EMBL" id="OGD67456.1"/>
    </source>
</evidence>
<feature type="transmembrane region" description="Helical" evidence="1">
    <location>
        <begin position="42"/>
        <end position="66"/>
    </location>
</feature>
<dbReference type="EMBL" id="MFAE01000005">
    <property type="protein sequence ID" value="OGD67457.1"/>
    <property type="molecule type" value="Genomic_DNA"/>
</dbReference>
<keyword evidence="1" id="KW-0472">Membrane</keyword>
<keyword evidence="1" id="KW-1133">Transmembrane helix</keyword>
<dbReference type="Proteomes" id="UP000179003">
    <property type="component" value="Unassembled WGS sequence"/>
</dbReference>
<protein>
    <submittedName>
        <fullName evidence="3">Uncharacterized protein</fullName>
    </submittedName>
</protein>
<dbReference type="AlphaFoldDB" id="A0A1F5EJ63"/>
<keyword evidence="1" id="KW-0812">Transmembrane</keyword>
<evidence type="ECO:0000313" key="4">
    <source>
        <dbReference type="Proteomes" id="UP000179003"/>
    </source>
</evidence>
<gene>
    <name evidence="2" type="ORF">A2442_03055</name>
    <name evidence="3" type="ORF">A2442_03060</name>
</gene>
<sequence>MKSIAYCSVAIGFFLMVSVLFFSDLNILLLNDFYRNWLNDFFFHHFALLFFYICFALMGGASLFIWGGFQIEKHQKETPAT</sequence>
<comment type="caution">
    <text evidence="3">The sequence shown here is derived from an EMBL/GenBank/DDBJ whole genome shotgun (WGS) entry which is preliminary data.</text>
</comment>
<organism evidence="3 4">
    <name type="scientific">Candidatus Campbellbacteria bacterium RIFOXYC2_FULL_35_25</name>
    <dbReference type="NCBI Taxonomy" id="1797582"/>
    <lineage>
        <taxon>Bacteria</taxon>
        <taxon>Candidatus Campbelliibacteriota</taxon>
    </lineage>
</organism>
<evidence type="ECO:0000256" key="1">
    <source>
        <dbReference type="SAM" id="Phobius"/>
    </source>
</evidence>
<feature type="transmembrane region" description="Helical" evidence="1">
    <location>
        <begin position="7"/>
        <end position="30"/>
    </location>
</feature>
<dbReference type="EMBL" id="MFAE01000005">
    <property type="protein sequence ID" value="OGD67456.1"/>
    <property type="molecule type" value="Genomic_DNA"/>
</dbReference>
<reference evidence="3 4" key="1">
    <citation type="journal article" date="2016" name="Nat. Commun.">
        <title>Thousands of microbial genomes shed light on interconnected biogeochemical processes in an aquifer system.</title>
        <authorList>
            <person name="Anantharaman K."/>
            <person name="Brown C.T."/>
            <person name="Hug L.A."/>
            <person name="Sharon I."/>
            <person name="Castelle C.J."/>
            <person name="Probst A.J."/>
            <person name="Thomas B.C."/>
            <person name="Singh A."/>
            <person name="Wilkins M.J."/>
            <person name="Karaoz U."/>
            <person name="Brodie E.L."/>
            <person name="Williams K.H."/>
            <person name="Hubbard S.S."/>
            <person name="Banfield J.F."/>
        </authorList>
    </citation>
    <scope>NUCLEOTIDE SEQUENCE [LARGE SCALE GENOMIC DNA]</scope>
</reference>
<proteinExistence type="predicted"/>
<evidence type="ECO:0000313" key="3">
    <source>
        <dbReference type="EMBL" id="OGD67457.1"/>
    </source>
</evidence>
<name>A0A1F5EJ63_9BACT</name>